<evidence type="ECO:0000256" key="2">
    <source>
        <dbReference type="ARBA" id="ARBA00022795"/>
    </source>
</evidence>
<keyword evidence="2" id="KW-1005">Bacterial flagellum biogenesis</keyword>
<keyword evidence="3" id="KW-0282">Flagellum</keyword>
<gene>
    <name evidence="3" type="ORF">KKC1_20680</name>
</gene>
<evidence type="ECO:0000313" key="3">
    <source>
        <dbReference type="EMBL" id="GAW92922.1"/>
    </source>
</evidence>
<dbReference type="AlphaFoldDB" id="A0A1Z5HTS5"/>
<name>A0A1Z5HTS5_9FIRM</name>
<accession>A0A1Z5HTS5</accession>
<dbReference type="RefSeq" id="WP_088554171.1">
    <property type="nucleotide sequence ID" value="NZ_BDGJ01000111.1"/>
</dbReference>
<proteinExistence type="inferred from homology"/>
<dbReference type="Proteomes" id="UP000197032">
    <property type="component" value="Unassembled WGS sequence"/>
</dbReference>
<comment type="similarity">
    <text evidence="1">Belongs to the FlgD family.</text>
</comment>
<comment type="caution">
    <text evidence="3">The sequence shown here is derived from an EMBL/GenBank/DDBJ whole genome shotgun (WGS) entry which is preliminary data.</text>
</comment>
<evidence type="ECO:0000256" key="1">
    <source>
        <dbReference type="ARBA" id="ARBA00010577"/>
    </source>
</evidence>
<dbReference type="Pfam" id="PF03963">
    <property type="entry name" value="FlgD"/>
    <property type="match status" value="1"/>
</dbReference>
<dbReference type="GO" id="GO:0044781">
    <property type="term" value="P:bacterial-type flagellum organization"/>
    <property type="evidence" value="ECO:0007669"/>
    <property type="project" value="UniProtKB-KW"/>
</dbReference>
<dbReference type="OrthoDB" id="280334at2"/>
<keyword evidence="3" id="KW-0966">Cell projection</keyword>
<sequence length="151" mass="17008">MSQVGAVGQKSNYLPPASGKQALGKEEFLQLLVTRLRYQDPLNPTEDKEFVAQLAQFSSLEELQNLRQEISEYNKKLEKWWQSQEEIRAENRLLPYLNLLGVKVAVRLADGEITEGTVEGIKLLAGRPVLKVAGQQVDMEQVIEVIGDTEK</sequence>
<evidence type="ECO:0000313" key="4">
    <source>
        <dbReference type="Proteomes" id="UP000197032"/>
    </source>
</evidence>
<protein>
    <submittedName>
        <fullName evidence="3">Flagellar hook capping protein</fullName>
    </submittedName>
</protein>
<keyword evidence="3" id="KW-0969">Cilium</keyword>
<keyword evidence="4" id="KW-1185">Reference proteome</keyword>
<dbReference type="InterPro" id="IPR005648">
    <property type="entry name" value="FlgD"/>
</dbReference>
<organism evidence="3 4">
    <name type="scientific">Calderihabitans maritimus</name>
    <dbReference type="NCBI Taxonomy" id="1246530"/>
    <lineage>
        <taxon>Bacteria</taxon>
        <taxon>Bacillati</taxon>
        <taxon>Bacillota</taxon>
        <taxon>Clostridia</taxon>
        <taxon>Neomoorellales</taxon>
        <taxon>Calderihabitantaceae</taxon>
        <taxon>Calderihabitans</taxon>
    </lineage>
</organism>
<reference evidence="4" key="1">
    <citation type="journal article" date="2017" name="Appl. Environ. Microbiol.">
        <title>Genomic Analysis of Calderihabitans maritimus KKC1, a Thermophilic, Hydrogenogenic, Carboxydotrophic Bacterium Isolated from Marine Sediment.</title>
        <authorList>
            <person name="Omae K."/>
            <person name="Yoneda Y."/>
            <person name="Fukuyama Y."/>
            <person name="Yoshida T."/>
            <person name="Sako Y."/>
        </authorList>
    </citation>
    <scope>NUCLEOTIDE SEQUENCE [LARGE SCALE GENOMIC DNA]</scope>
    <source>
        <strain evidence="4">KKC1</strain>
    </source>
</reference>
<dbReference type="EMBL" id="BDGJ01000111">
    <property type="protein sequence ID" value="GAW92922.1"/>
    <property type="molecule type" value="Genomic_DNA"/>
</dbReference>